<dbReference type="RefSeq" id="WP_150445717.1">
    <property type="nucleotide sequence ID" value="NZ_VYQE01000004.1"/>
</dbReference>
<evidence type="ECO:0000313" key="1">
    <source>
        <dbReference type="EMBL" id="KAA9006699.1"/>
    </source>
</evidence>
<proteinExistence type="predicted"/>
<gene>
    <name evidence="1" type="ORF">F3S47_13015</name>
</gene>
<name>A0A5J5GEP7_9RHOB</name>
<sequence>MLSDLGLSDEEISRYFRVETERVVSVRRKSRAGRGLRSLPGKALLDRIRGVEGPHSQNRAEMRGD</sequence>
<dbReference type="Proteomes" id="UP000326554">
    <property type="component" value="Unassembled WGS sequence"/>
</dbReference>
<comment type="caution">
    <text evidence="1">The sequence shown here is derived from an EMBL/GenBank/DDBJ whole genome shotgun (WGS) entry which is preliminary data.</text>
</comment>
<dbReference type="AlphaFoldDB" id="A0A5J5GEP7"/>
<protein>
    <submittedName>
        <fullName evidence="1">Uncharacterized protein</fullName>
    </submittedName>
</protein>
<evidence type="ECO:0000313" key="2">
    <source>
        <dbReference type="Proteomes" id="UP000326554"/>
    </source>
</evidence>
<reference evidence="1 2" key="1">
    <citation type="submission" date="2019-09" db="EMBL/GenBank/DDBJ databases">
        <authorList>
            <person name="Park J.-S."/>
            <person name="Choi H.-J."/>
        </authorList>
    </citation>
    <scope>NUCLEOTIDE SEQUENCE [LARGE SCALE GENOMIC DNA]</scope>
    <source>
        <strain evidence="1 2">176SS1-4</strain>
    </source>
</reference>
<organism evidence="1 2">
    <name type="scientific">Histidinibacterium aquaticum</name>
    <dbReference type="NCBI Taxonomy" id="2613962"/>
    <lineage>
        <taxon>Bacteria</taxon>
        <taxon>Pseudomonadati</taxon>
        <taxon>Pseudomonadota</taxon>
        <taxon>Alphaproteobacteria</taxon>
        <taxon>Rhodobacterales</taxon>
        <taxon>Paracoccaceae</taxon>
        <taxon>Histidinibacterium</taxon>
    </lineage>
</organism>
<accession>A0A5J5GEP7</accession>
<dbReference type="EMBL" id="VYQE01000004">
    <property type="protein sequence ID" value="KAA9006699.1"/>
    <property type="molecule type" value="Genomic_DNA"/>
</dbReference>
<keyword evidence="2" id="KW-1185">Reference proteome</keyword>